<dbReference type="PANTHER" id="PTHR30346:SF0">
    <property type="entry name" value="HCA OPERON TRANSCRIPTIONAL ACTIVATOR HCAR"/>
    <property type="match status" value="1"/>
</dbReference>
<reference evidence="6" key="1">
    <citation type="submission" date="2017-03" db="EMBL/GenBank/DDBJ databases">
        <title>Unraveling the genome of a P. aeruginosa isolate belonging to the high-risk clone ST235 and housing the blaGES-6 carbapenemase unveils a myriad of antibiotic resistance and virulence determinants.</title>
        <authorList>
            <person name="Botelho J."/>
            <person name="Grosso F."/>
            <person name="Peixe L."/>
        </authorList>
    </citation>
    <scope>NUCLEOTIDE SEQUENCE</scope>
</reference>
<keyword evidence="3" id="KW-0238">DNA-binding</keyword>
<evidence type="ECO:0000256" key="2">
    <source>
        <dbReference type="ARBA" id="ARBA00023015"/>
    </source>
</evidence>
<dbReference type="GO" id="GO:0003700">
    <property type="term" value="F:DNA-binding transcription factor activity"/>
    <property type="evidence" value="ECO:0007669"/>
    <property type="project" value="TreeGrafter"/>
</dbReference>
<evidence type="ECO:0000256" key="3">
    <source>
        <dbReference type="ARBA" id="ARBA00023125"/>
    </source>
</evidence>
<accession>A0A290D2Q4</accession>
<dbReference type="Gene3D" id="3.40.190.290">
    <property type="match status" value="1"/>
</dbReference>
<name>A0A290D2Q4_PSEAI</name>
<evidence type="ECO:0000256" key="4">
    <source>
        <dbReference type="ARBA" id="ARBA00023163"/>
    </source>
</evidence>
<dbReference type="PANTHER" id="PTHR30346">
    <property type="entry name" value="TRANSCRIPTIONAL DUAL REGULATOR HCAR-RELATED"/>
    <property type="match status" value="1"/>
</dbReference>
<sequence length="245" mass="27184">MNEFRRLAAKIDQHMQQLAAQGVSEAHAIINRMMGYGPDLHRIWVGTSDQQLMALSREFPGFYPEVTIAFFETSGDDLMTGLEEGRYDAGISLRNAGAPAVKSQPLWVENVAVAMPLGSPLLAQAKITLAELLDYPVFRWPAEACLLLDQRLSSLPLSQQSVQHVTSFEMMALWVTAGYGVGLSAQSRMERAHAWGITMRPLSDGPYEIVTYLQRPHGRANAVSERFEHRAMLVARDRAACSNIP</sequence>
<evidence type="ECO:0000313" key="6">
    <source>
        <dbReference type="EMBL" id="ATB17862.1"/>
    </source>
</evidence>
<keyword evidence="2" id="KW-0805">Transcription regulation</keyword>
<organism evidence="6">
    <name type="scientific">Pseudomonas aeruginosa</name>
    <dbReference type="NCBI Taxonomy" id="287"/>
    <lineage>
        <taxon>Bacteria</taxon>
        <taxon>Pseudomonadati</taxon>
        <taxon>Pseudomonadota</taxon>
        <taxon>Gammaproteobacteria</taxon>
        <taxon>Pseudomonadales</taxon>
        <taxon>Pseudomonadaceae</taxon>
        <taxon>Pseudomonas</taxon>
    </lineage>
</organism>
<dbReference type="Pfam" id="PF03466">
    <property type="entry name" value="LysR_substrate"/>
    <property type="match status" value="1"/>
</dbReference>
<proteinExistence type="inferred from homology"/>
<dbReference type="InterPro" id="IPR005119">
    <property type="entry name" value="LysR_subst-bd"/>
</dbReference>
<evidence type="ECO:0000259" key="5">
    <source>
        <dbReference type="Pfam" id="PF03466"/>
    </source>
</evidence>
<evidence type="ECO:0000256" key="1">
    <source>
        <dbReference type="ARBA" id="ARBA00009437"/>
    </source>
</evidence>
<protein>
    <submittedName>
        <fullName evidence="6">LysR family transcriptional regulator</fullName>
    </submittedName>
</protein>
<comment type="similarity">
    <text evidence="1">Belongs to the LysR transcriptional regulatory family.</text>
</comment>
<dbReference type="SUPFAM" id="SSF53850">
    <property type="entry name" value="Periplasmic binding protein-like II"/>
    <property type="match status" value="1"/>
</dbReference>
<feature type="domain" description="LysR substrate-binding" evidence="5">
    <location>
        <begin position="49"/>
        <end position="223"/>
    </location>
</feature>
<dbReference type="GO" id="GO:0003677">
    <property type="term" value="F:DNA binding"/>
    <property type="evidence" value="ECO:0007669"/>
    <property type="project" value="UniProtKB-KW"/>
</dbReference>
<dbReference type="RefSeq" id="WP_254706119.1">
    <property type="nucleotide sequence ID" value="NZ_JABDUI010000301.1"/>
</dbReference>
<keyword evidence="4" id="KW-0804">Transcription</keyword>
<dbReference type="GO" id="GO:0032993">
    <property type="term" value="C:protein-DNA complex"/>
    <property type="evidence" value="ECO:0007669"/>
    <property type="project" value="TreeGrafter"/>
</dbReference>
<dbReference type="EMBL" id="KY852375">
    <property type="protein sequence ID" value="ATB17862.1"/>
    <property type="molecule type" value="Genomic_DNA"/>
</dbReference>
<dbReference type="AlphaFoldDB" id="A0A290D2Q4"/>